<evidence type="ECO:0000256" key="1">
    <source>
        <dbReference type="ARBA" id="ARBA00004123"/>
    </source>
</evidence>
<evidence type="ECO:0000313" key="23">
    <source>
        <dbReference type="Proteomes" id="UP000008866"/>
    </source>
</evidence>
<keyword evidence="11" id="KW-0009">Actin-binding</keyword>
<evidence type="ECO:0000256" key="19">
    <source>
        <dbReference type="SAM" id="MobiDB-lite"/>
    </source>
</evidence>
<dbReference type="FunFam" id="1.10.418.10:FF:000010">
    <property type="entry name" value="Plastin-3 isoform 1"/>
    <property type="match status" value="1"/>
</dbReference>
<evidence type="ECO:0000256" key="13">
    <source>
        <dbReference type="ARBA" id="ARBA00023284"/>
    </source>
</evidence>
<dbReference type="GO" id="GO:0030479">
    <property type="term" value="C:actin cortical patch"/>
    <property type="evidence" value="ECO:0007669"/>
    <property type="project" value="UniProtKB-ARBA"/>
</dbReference>
<dbReference type="InterPro" id="IPR011992">
    <property type="entry name" value="EF-hand-dom_pair"/>
</dbReference>
<feature type="compositionally biased region" description="Basic and acidic residues" evidence="19">
    <location>
        <begin position="56"/>
        <end position="74"/>
    </location>
</feature>
<dbReference type="GO" id="GO:0034599">
    <property type="term" value="P:cellular response to oxidative stress"/>
    <property type="evidence" value="ECO:0007669"/>
    <property type="project" value="UniProtKB-ARBA"/>
</dbReference>
<dbReference type="CDD" id="cd21303">
    <property type="entry name" value="CH_FIMB_rpt4"/>
    <property type="match status" value="1"/>
</dbReference>
<dbReference type="eggNOG" id="KOG0046">
    <property type="taxonomic scope" value="Eukaryota"/>
</dbReference>
<dbReference type="PANTHER" id="PTHR19961:SF18">
    <property type="entry name" value="FI19014P1"/>
    <property type="match status" value="1"/>
</dbReference>
<dbReference type="PANTHER" id="PTHR19961">
    <property type="entry name" value="FIMBRIN/PLASTIN"/>
    <property type="match status" value="1"/>
</dbReference>
<protein>
    <recommendedName>
        <fullName evidence="17">Fimbrin</fullName>
        <ecNumber evidence="3">1.11.1.24</ecNumber>
    </recommendedName>
    <alternativeName>
        <fullName evidence="18">Nuclear thiol peroxidase</fullName>
    </alternativeName>
    <alternativeName>
        <fullName evidence="14">Thioredoxin peroxidase</fullName>
    </alternativeName>
</protein>
<evidence type="ECO:0000256" key="3">
    <source>
        <dbReference type="ARBA" id="ARBA00013017"/>
    </source>
</evidence>
<evidence type="ECO:0000256" key="7">
    <source>
        <dbReference type="ARBA" id="ARBA00022837"/>
    </source>
</evidence>
<dbReference type="STRING" id="663331.D4AU40"/>
<dbReference type="InterPro" id="IPR039959">
    <property type="entry name" value="Fimbrin/Plastin"/>
</dbReference>
<dbReference type="InterPro" id="IPR002048">
    <property type="entry name" value="EF_hand_dom"/>
</dbReference>
<feature type="compositionally biased region" description="Basic and acidic residues" evidence="19">
    <location>
        <begin position="29"/>
        <end position="43"/>
    </location>
</feature>
<dbReference type="FunFam" id="1.10.418.10:FF:000027">
    <property type="entry name" value="Probable fimbrin"/>
    <property type="match status" value="1"/>
</dbReference>
<keyword evidence="7" id="KW-0106">Calcium</keyword>
<dbReference type="SUPFAM" id="SSF47576">
    <property type="entry name" value="Calponin-homology domain, CH-domain"/>
    <property type="match status" value="1"/>
</dbReference>
<dbReference type="SMART" id="SM00033">
    <property type="entry name" value="CH"/>
    <property type="match status" value="4"/>
</dbReference>
<keyword evidence="13" id="KW-0676">Redox-active center</keyword>
<evidence type="ECO:0000259" key="21">
    <source>
        <dbReference type="PROSITE" id="PS50222"/>
    </source>
</evidence>
<name>D4AU40_ARTBC</name>
<dbReference type="InterPro" id="IPR036249">
    <property type="entry name" value="Thioredoxin-like_sf"/>
</dbReference>
<dbReference type="KEGG" id="abe:ARB_07670"/>
<dbReference type="eggNOG" id="KOG0855">
    <property type="taxonomic scope" value="Eukaryota"/>
</dbReference>
<proteinExistence type="inferred from homology"/>
<dbReference type="FunFam" id="1.10.418.10:FF:000042">
    <property type="entry name" value="Fimbrin, putative"/>
    <property type="match status" value="1"/>
</dbReference>
<feature type="compositionally biased region" description="Low complexity" evidence="19">
    <location>
        <begin position="44"/>
        <end position="55"/>
    </location>
</feature>
<feature type="region of interest" description="Disordered" evidence="19">
    <location>
        <begin position="1"/>
        <end position="101"/>
    </location>
</feature>
<keyword evidence="5" id="KW-0479">Metal-binding</keyword>
<feature type="region of interest" description="Disordered" evidence="19">
    <location>
        <begin position="253"/>
        <end position="280"/>
    </location>
</feature>
<dbReference type="CDD" id="cd03017">
    <property type="entry name" value="PRX_BCP"/>
    <property type="match status" value="1"/>
</dbReference>
<dbReference type="AlphaFoldDB" id="D4AU40"/>
<evidence type="ECO:0000313" key="22">
    <source>
        <dbReference type="EMBL" id="EFE33310.1"/>
    </source>
</evidence>
<evidence type="ECO:0000256" key="4">
    <source>
        <dbReference type="ARBA" id="ARBA00022559"/>
    </source>
</evidence>
<evidence type="ECO:0000256" key="11">
    <source>
        <dbReference type="ARBA" id="ARBA00023203"/>
    </source>
</evidence>
<comment type="subcellular location">
    <subcellularLocation>
        <location evidence="1">Nucleus</location>
    </subcellularLocation>
</comment>
<evidence type="ECO:0000256" key="8">
    <source>
        <dbReference type="ARBA" id="ARBA00022862"/>
    </source>
</evidence>
<dbReference type="Pfam" id="PF13499">
    <property type="entry name" value="EF-hand_7"/>
    <property type="match status" value="1"/>
</dbReference>
<dbReference type="InterPro" id="IPR001715">
    <property type="entry name" value="CH_dom"/>
</dbReference>
<dbReference type="CDD" id="cd21294">
    <property type="entry name" value="CH_FIMB_rpt1"/>
    <property type="match status" value="1"/>
</dbReference>
<dbReference type="EC" id="1.11.1.24" evidence="3"/>
<dbReference type="GO" id="GO:0005634">
    <property type="term" value="C:nucleus"/>
    <property type="evidence" value="ECO:0007669"/>
    <property type="project" value="UniProtKB-SubCell"/>
</dbReference>
<dbReference type="GO" id="GO:0051017">
    <property type="term" value="P:actin filament bundle assembly"/>
    <property type="evidence" value="ECO:0007669"/>
    <property type="project" value="InterPro"/>
</dbReference>
<evidence type="ECO:0000256" key="6">
    <source>
        <dbReference type="ARBA" id="ARBA00022737"/>
    </source>
</evidence>
<evidence type="ECO:0000256" key="14">
    <source>
        <dbReference type="ARBA" id="ARBA00032824"/>
    </source>
</evidence>
<keyword evidence="10" id="KW-1015">Disulfide bond</keyword>
<feature type="domain" description="EF-hand" evidence="21">
    <location>
        <begin position="334"/>
        <end position="369"/>
    </location>
</feature>
<keyword evidence="4" id="KW-0575">Peroxidase</keyword>
<evidence type="ECO:0000256" key="16">
    <source>
        <dbReference type="ARBA" id="ARBA00049091"/>
    </source>
</evidence>
<evidence type="ECO:0000256" key="17">
    <source>
        <dbReference type="ARBA" id="ARBA00073963"/>
    </source>
</evidence>
<reference evidence="23" key="1">
    <citation type="journal article" date="2011" name="Genome Biol.">
        <title>Comparative and functional genomics provide insights into the pathogenicity of dermatophytic fungi.</title>
        <authorList>
            <person name="Burmester A."/>
            <person name="Shelest E."/>
            <person name="Gloeckner G."/>
            <person name="Heddergott C."/>
            <person name="Schindler S."/>
            <person name="Staib P."/>
            <person name="Heidel A."/>
            <person name="Felder M."/>
            <person name="Petzold A."/>
            <person name="Szafranski K."/>
            <person name="Feuermann M."/>
            <person name="Pedruzzi I."/>
            <person name="Priebe S."/>
            <person name="Groth M."/>
            <person name="Winkler R."/>
            <person name="Li W."/>
            <person name="Kniemeyer O."/>
            <person name="Schroeckh V."/>
            <person name="Hertweck C."/>
            <person name="Hube B."/>
            <person name="White T.C."/>
            <person name="Platzer M."/>
            <person name="Guthke R."/>
            <person name="Heitman J."/>
            <person name="Woestemeyer J."/>
            <person name="Zipfel P.F."/>
            <person name="Monod M."/>
            <person name="Brakhage A.A."/>
        </authorList>
    </citation>
    <scope>NUCLEOTIDE SEQUENCE [LARGE SCALE GENOMIC DNA]</scope>
    <source>
        <strain evidence="23">ATCC MYA-4681 / CBS 112371</strain>
    </source>
</reference>
<feature type="domain" description="Calponin-homology (CH)" evidence="20">
    <location>
        <begin position="453"/>
        <end position="574"/>
    </location>
</feature>
<accession>D4AU40</accession>
<dbReference type="PROSITE" id="PS00019">
    <property type="entry name" value="ACTININ_1"/>
    <property type="match status" value="1"/>
</dbReference>
<comment type="catalytic activity">
    <reaction evidence="16">
        <text>a hydroperoxide + [thioredoxin]-dithiol = an alcohol + [thioredoxin]-disulfide + H2O</text>
        <dbReference type="Rhea" id="RHEA:62620"/>
        <dbReference type="Rhea" id="RHEA-COMP:10698"/>
        <dbReference type="Rhea" id="RHEA-COMP:10700"/>
        <dbReference type="ChEBI" id="CHEBI:15377"/>
        <dbReference type="ChEBI" id="CHEBI:29950"/>
        <dbReference type="ChEBI" id="CHEBI:30879"/>
        <dbReference type="ChEBI" id="CHEBI:35924"/>
        <dbReference type="ChEBI" id="CHEBI:50058"/>
        <dbReference type="EC" id="1.11.1.24"/>
    </reaction>
</comment>
<evidence type="ECO:0000256" key="2">
    <source>
        <dbReference type="ARBA" id="ARBA00011245"/>
    </source>
</evidence>
<evidence type="ECO:0000256" key="10">
    <source>
        <dbReference type="ARBA" id="ARBA00023157"/>
    </source>
</evidence>
<dbReference type="CDD" id="cd21300">
    <property type="entry name" value="CH_FIMB_rpt3"/>
    <property type="match status" value="1"/>
</dbReference>
<dbReference type="GO" id="GO:0005884">
    <property type="term" value="C:actin filament"/>
    <property type="evidence" value="ECO:0007669"/>
    <property type="project" value="TreeGrafter"/>
</dbReference>
<dbReference type="GO" id="GO:0051015">
    <property type="term" value="F:actin filament binding"/>
    <property type="evidence" value="ECO:0007669"/>
    <property type="project" value="InterPro"/>
</dbReference>
<comment type="subunit">
    <text evidence="2">Monomer.</text>
</comment>
<dbReference type="CDD" id="cd21297">
    <property type="entry name" value="CH_FIMB_rpt2"/>
    <property type="match status" value="1"/>
</dbReference>
<dbReference type="GO" id="GO:0032432">
    <property type="term" value="C:actin filament bundle"/>
    <property type="evidence" value="ECO:0007669"/>
    <property type="project" value="TreeGrafter"/>
</dbReference>
<gene>
    <name evidence="22" type="ORF">ARB_07670</name>
</gene>
<dbReference type="HOGENOM" id="CLU_302260_0_0_1"/>
<dbReference type="GO" id="GO:0110009">
    <property type="term" value="P:formin-nucleated actin cable organization"/>
    <property type="evidence" value="ECO:0007669"/>
    <property type="project" value="UniProtKB-ARBA"/>
</dbReference>
<dbReference type="GO" id="GO:0008379">
    <property type="term" value="F:thioredoxin peroxidase activity"/>
    <property type="evidence" value="ECO:0007669"/>
    <property type="project" value="UniProtKB-ARBA"/>
</dbReference>
<dbReference type="InterPro" id="IPR000866">
    <property type="entry name" value="AhpC/TSA"/>
</dbReference>
<dbReference type="InterPro" id="IPR001589">
    <property type="entry name" value="Actinin_actin-bd_CS"/>
</dbReference>
<dbReference type="Gene3D" id="1.10.238.10">
    <property type="entry name" value="EF-hand"/>
    <property type="match status" value="1"/>
</dbReference>
<comment type="caution">
    <text evidence="22">The sequence shown here is derived from an EMBL/GenBank/DDBJ whole genome shotgun (WGS) entry which is preliminary data.</text>
</comment>
<evidence type="ECO:0000256" key="15">
    <source>
        <dbReference type="ARBA" id="ARBA00038489"/>
    </source>
</evidence>
<feature type="compositionally biased region" description="Acidic residues" evidence="19">
    <location>
        <begin position="75"/>
        <end position="90"/>
    </location>
</feature>
<feature type="domain" description="Calponin-homology (CH)" evidence="20">
    <location>
        <begin position="851"/>
        <end position="959"/>
    </location>
</feature>
<evidence type="ECO:0000256" key="9">
    <source>
        <dbReference type="ARBA" id="ARBA00023002"/>
    </source>
</evidence>
<evidence type="ECO:0000256" key="12">
    <source>
        <dbReference type="ARBA" id="ARBA00023242"/>
    </source>
</evidence>
<evidence type="ECO:0000256" key="5">
    <source>
        <dbReference type="ARBA" id="ARBA00022723"/>
    </source>
</evidence>
<dbReference type="Gene3D" id="1.10.418.10">
    <property type="entry name" value="Calponin-like domain"/>
    <property type="match status" value="4"/>
</dbReference>
<dbReference type="EMBL" id="ABSU01000010">
    <property type="protein sequence ID" value="EFE33310.1"/>
    <property type="molecule type" value="Genomic_DNA"/>
</dbReference>
<feature type="region of interest" description="Disordered" evidence="19">
    <location>
        <begin position="404"/>
        <end position="436"/>
    </location>
</feature>
<feature type="domain" description="Calponin-homology (CH)" evidence="20">
    <location>
        <begin position="602"/>
        <end position="705"/>
    </location>
</feature>
<keyword evidence="23" id="KW-1185">Reference proteome</keyword>
<dbReference type="PROSITE" id="PS50021">
    <property type="entry name" value="CH"/>
    <property type="match status" value="4"/>
</dbReference>
<feature type="domain" description="Calponin-homology (CH)" evidence="20">
    <location>
        <begin position="726"/>
        <end position="836"/>
    </location>
</feature>
<evidence type="ECO:0000256" key="18">
    <source>
        <dbReference type="ARBA" id="ARBA00077538"/>
    </source>
</evidence>
<feature type="compositionally biased region" description="Acidic residues" evidence="19">
    <location>
        <begin position="265"/>
        <end position="278"/>
    </location>
</feature>
<dbReference type="GO" id="GO:0005509">
    <property type="term" value="F:calcium ion binding"/>
    <property type="evidence" value="ECO:0007669"/>
    <property type="project" value="InterPro"/>
</dbReference>
<evidence type="ECO:0000259" key="20">
    <source>
        <dbReference type="PROSITE" id="PS50021"/>
    </source>
</evidence>
<dbReference type="SUPFAM" id="SSF52833">
    <property type="entry name" value="Thioredoxin-like"/>
    <property type="match status" value="1"/>
</dbReference>
<dbReference type="Proteomes" id="UP000008866">
    <property type="component" value="Unassembled WGS sequence"/>
</dbReference>
<sequence length="987" mass="109965">MAPELRKRKAPAPAPVAEPKAKRGTKAGAKAEPKKAAPKEKKAAAAAAAAAAAPAESEKADKKEEKKEEETEEKKEEEEEKKEDKGEEAEEKAASRVPEEGDVLDLSQFEVEIELNDGTKTSFRKLLEESKEGVVVFTYPKASTPGCTRQACAFRDDYANLTSTGLSIFGLSGDSPKANTTFQTKQKLPYPLLCDPFFKLIGAFGLKKTPKGTVRGVFAVNKEGKDLSRSLPVLCVCCSSLYLTMDAPYSLEEDQVSKKEKEKEKEEEEEEEEEEESWSLEQSCISVAGAKRALASAHLYKPVVDRDPPSANLQAAPTGRRRHECDKAPKFQQNEIFTLQDAFHKLDVDDKGYLDEAETIKATQASERLPYDVVRQTLKEVELDSSRRVEFEDYVDLIAKLRSGGQPASAAPPVPSKPSSHVSGGHGHASKGSISGKIHVQGSSANVTHTINEDERTEFTRHINAVLAGDPDIGHMLPFPTDTFEMFDKCKDGLVLAKLINDSVPDTIDERVLNRPGTRIKQLNAFHMTENNNIVINSAKGIGCSVVNIGSGDIIEVREHLILGLIWQVIRRGLLGKIDIKLHPELYRLLEDDETLDEFLRLPPEQILLRWFNYHLKNAKWHRTVSNFSTDVKDGENYTILLNQLAPDICSRKPLETRDLLQRAEQVLDNADLLECRKFLTPSSLVAGNPKLNLAFVANLFNTHPGLEPITEEDKLEVEDFDAEGEREARVFTLWLNSLDVQPAVNSLFNDLRDGTIILQAYDKVIPNSVNWRHVNKPPASGGELMRFKAVENTNYVIEIGKQNRFSLVGIQGADITDGQRTLTLGLVWQLMRKDITNTLSSLAERLGKREITDNEMIRWANDMSRKGGKSSSIRSFKDQSIATGIFLLDILNGMKSSYVDYDLVTPGRTDEECYANAKLAISIARKMGATIWLVPEDICQVRSRLVTTFIVNVERQVEHEKEECGIETISGRHEEADCFCFQTLIS</sequence>
<dbReference type="PROSITE" id="PS00020">
    <property type="entry name" value="ACTININ_2"/>
    <property type="match status" value="1"/>
</dbReference>
<keyword evidence="6" id="KW-0677">Repeat</keyword>
<dbReference type="RefSeq" id="XP_003013950.1">
    <property type="nucleotide sequence ID" value="XM_003013904.1"/>
</dbReference>
<feature type="compositionally biased region" description="Basic residues" evidence="19">
    <location>
        <begin position="1"/>
        <end position="10"/>
    </location>
</feature>
<keyword evidence="8" id="KW-0049">Antioxidant</keyword>
<comment type="similarity">
    <text evidence="15">Belongs to the peroxiredoxin family. BCP/PrxQ subfamily.</text>
</comment>
<keyword evidence="12" id="KW-0539">Nucleus</keyword>
<dbReference type="GO" id="GO:0051639">
    <property type="term" value="P:actin filament network formation"/>
    <property type="evidence" value="ECO:0007669"/>
    <property type="project" value="TreeGrafter"/>
</dbReference>
<dbReference type="Pfam" id="PF00307">
    <property type="entry name" value="CH"/>
    <property type="match status" value="4"/>
</dbReference>
<dbReference type="Pfam" id="PF00578">
    <property type="entry name" value="AhpC-TSA"/>
    <property type="match status" value="1"/>
</dbReference>
<dbReference type="SUPFAM" id="SSF47473">
    <property type="entry name" value="EF-hand"/>
    <property type="match status" value="1"/>
</dbReference>
<dbReference type="Gene3D" id="3.40.30.10">
    <property type="entry name" value="Glutaredoxin"/>
    <property type="match status" value="1"/>
</dbReference>
<dbReference type="GeneID" id="9521368"/>
<feature type="compositionally biased region" description="Basic and acidic residues" evidence="19">
    <location>
        <begin position="255"/>
        <end position="264"/>
    </location>
</feature>
<keyword evidence="9" id="KW-0560">Oxidoreductase</keyword>
<dbReference type="InterPro" id="IPR036872">
    <property type="entry name" value="CH_dom_sf"/>
</dbReference>
<dbReference type="PROSITE" id="PS50222">
    <property type="entry name" value="EF_HAND_2"/>
    <property type="match status" value="1"/>
</dbReference>
<dbReference type="FunFam" id="3.40.30.10:FF:000157">
    <property type="entry name" value="DOT5p Nuclear thiol peroxidase"/>
    <property type="match status" value="1"/>
</dbReference>
<organism evidence="22 23">
    <name type="scientific">Arthroderma benhamiae (strain ATCC MYA-4681 / CBS 112371)</name>
    <name type="common">Trichophyton mentagrophytes</name>
    <dbReference type="NCBI Taxonomy" id="663331"/>
    <lineage>
        <taxon>Eukaryota</taxon>
        <taxon>Fungi</taxon>
        <taxon>Dikarya</taxon>
        <taxon>Ascomycota</taxon>
        <taxon>Pezizomycotina</taxon>
        <taxon>Eurotiomycetes</taxon>
        <taxon>Eurotiomycetidae</taxon>
        <taxon>Onygenales</taxon>
        <taxon>Arthrodermataceae</taxon>
        <taxon>Trichophyton</taxon>
    </lineage>
</organism>
<dbReference type="FunFam" id="1.10.418.10:FF:000016">
    <property type="entry name" value="Probable fimbrin"/>
    <property type="match status" value="1"/>
</dbReference>